<keyword evidence="6 7" id="KW-0975">Bacterial flagellum</keyword>
<dbReference type="Pfam" id="PF06429">
    <property type="entry name" value="Flg_bbr_C"/>
    <property type="match status" value="1"/>
</dbReference>
<dbReference type="AlphaFoldDB" id="A0A0H4KQU5"/>
<dbReference type="RefSeq" id="WP_040060273.1">
    <property type="nucleotide sequence ID" value="NZ_CP011974.1"/>
</dbReference>
<keyword evidence="13" id="KW-1185">Reference proteome</keyword>
<protein>
    <recommendedName>
        <fullName evidence="4 7">Flagellar hook-associated protein 1</fullName>
        <shortName evidence="7">HAP1</shortName>
    </recommendedName>
</protein>
<dbReference type="InterPro" id="IPR001444">
    <property type="entry name" value="Flag_bb_rod_N"/>
</dbReference>
<organism evidence="12 13">
    <name type="scientific">Priestia filamentosa</name>
    <dbReference type="NCBI Taxonomy" id="1402861"/>
    <lineage>
        <taxon>Bacteria</taxon>
        <taxon>Bacillati</taxon>
        <taxon>Bacillota</taxon>
        <taxon>Bacilli</taxon>
        <taxon>Bacillales</taxon>
        <taxon>Bacillaceae</taxon>
        <taxon>Priestia</taxon>
    </lineage>
</organism>
<dbReference type="GO" id="GO:0005198">
    <property type="term" value="F:structural molecule activity"/>
    <property type="evidence" value="ECO:0007669"/>
    <property type="project" value="UniProtKB-UniRule"/>
</dbReference>
<dbReference type="OrthoDB" id="9802553at2"/>
<comment type="subcellular location">
    <subcellularLocation>
        <location evidence="1 7">Bacterial flagellum</location>
    </subcellularLocation>
    <subcellularLocation>
        <location evidence="2 7">Secreted</location>
    </subcellularLocation>
</comment>
<evidence type="ECO:0000259" key="11">
    <source>
        <dbReference type="Pfam" id="PF22638"/>
    </source>
</evidence>
<dbReference type="InterPro" id="IPR002371">
    <property type="entry name" value="FlgK"/>
</dbReference>
<evidence type="ECO:0000256" key="8">
    <source>
        <dbReference type="SAM" id="Coils"/>
    </source>
</evidence>
<evidence type="ECO:0000256" key="2">
    <source>
        <dbReference type="ARBA" id="ARBA00004613"/>
    </source>
</evidence>
<name>A0A0H4KQU5_9BACI</name>
<dbReference type="EMBL" id="CP011974">
    <property type="protein sequence ID" value="AKO94719.1"/>
    <property type="molecule type" value="Genomic_DNA"/>
</dbReference>
<evidence type="ECO:0000256" key="4">
    <source>
        <dbReference type="ARBA" id="ARBA00016244"/>
    </source>
</evidence>
<dbReference type="SUPFAM" id="SSF64518">
    <property type="entry name" value="Phase 1 flagellin"/>
    <property type="match status" value="1"/>
</dbReference>
<reference evidence="13" key="2">
    <citation type="submission" date="2015-06" db="EMBL/GenBank/DDBJ databases">
        <title>Genome Sequence of Bacillus endophyticus and Analysis of its Companion Mechanism in the Ketogulonigenium vulgare-Bacillus strain Consortium.</title>
        <authorList>
            <person name="Jia N."/>
            <person name="Du J."/>
            <person name="Ding M.-Z."/>
            <person name="Gao F."/>
            <person name="Yuan Y.-J."/>
        </authorList>
    </citation>
    <scope>NUCLEOTIDE SEQUENCE [LARGE SCALE GENOMIC DNA]</scope>
    <source>
        <strain evidence="13">Hbe603</strain>
    </source>
</reference>
<evidence type="ECO:0000256" key="7">
    <source>
        <dbReference type="RuleBase" id="RU362065"/>
    </source>
</evidence>
<evidence type="ECO:0000259" key="10">
    <source>
        <dbReference type="Pfam" id="PF06429"/>
    </source>
</evidence>
<dbReference type="GO" id="GO:0009424">
    <property type="term" value="C:bacterial-type flagellum hook"/>
    <property type="evidence" value="ECO:0007669"/>
    <property type="project" value="UniProtKB-UniRule"/>
</dbReference>
<dbReference type="PANTHER" id="PTHR30033:SF1">
    <property type="entry name" value="FLAGELLAR HOOK-ASSOCIATED PROTEIN 1"/>
    <property type="match status" value="1"/>
</dbReference>
<evidence type="ECO:0000259" key="9">
    <source>
        <dbReference type="Pfam" id="PF00460"/>
    </source>
</evidence>
<dbReference type="InterPro" id="IPR053927">
    <property type="entry name" value="FlgK_helical"/>
</dbReference>
<feature type="domain" description="Flagellar basal-body/hook protein C-terminal" evidence="10">
    <location>
        <begin position="432"/>
        <end position="470"/>
    </location>
</feature>
<dbReference type="PATRIC" id="fig|135735.6.peg.4849"/>
<sequence length="477" mass="51217">MRSTFQGLETSLRALHAQQAALQTTGQNVANANTAGYTRQRANLQATSPYPSGGMNSPQIAGTIGTGVEASSIERIRDQYLDAQYRSGEAQVGYADMESSILKTVEAIMNDQEGTGLSGAMDEFWSSLQDLSINPNDEGIKTVVREKAVSLTDTFHYLNSALTTAQKDLQAEVDGAKDDINSIAAQIADLNQKIGELEPSGYLPNDLYDQRDLLVDKLSSYMDIKVECTSSGSGANRAAAGIYTIKVAGNSEALVQGNIANKVETVSNGSELEIQVNGTTVSPTGSFQSLIHNFGTDQSIYKTTIDQLDQLALTLATEFNNIHGNGYKQDGEKGSDFFMFSSENASSTITLSDDIMKSTDNIAVGADGNKKSDGGNAAKLAELLNPNVGNGTIRSAYSEIIGEIGVKVQNANRLKENSENVRDLLSTKRDSVSSVSLDEEMTNMIKFQHAYNAAARSMTVMDEMLDRIINNMGVVGR</sequence>
<accession>A0A0H4KQU5</accession>
<evidence type="ECO:0000256" key="5">
    <source>
        <dbReference type="ARBA" id="ARBA00022525"/>
    </source>
</evidence>
<dbReference type="PANTHER" id="PTHR30033">
    <property type="entry name" value="FLAGELLAR HOOK-ASSOCIATED PROTEIN 1"/>
    <property type="match status" value="1"/>
</dbReference>
<dbReference type="Pfam" id="PF22638">
    <property type="entry name" value="FlgK_D1"/>
    <property type="match status" value="1"/>
</dbReference>
<dbReference type="NCBIfam" id="TIGR02492">
    <property type="entry name" value="flgK_ends"/>
    <property type="match status" value="1"/>
</dbReference>
<comment type="similarity">
    <text evidence="3 7">Belongs to the flagella basal body rod proteins family.</text>
</comment>
<dbReference type="PRINTS" id="PR01005">
    <property type="entry name" value="FLGHOOKAP1"/>
</dbReference>
<keyword evidence="8" id="KW-0175">Coiled coil</keyword>
<dbReference type="KEGG" id="beo:BEH_23055"/>
<feature type="coiled-coil region" evidence="8">
    <location>
        <begin position="166"/>
        <end position="193"/>
    </location>
</feature>
<evidence type="ECO:0000256" key="6">
    <source>
        <dbReference type="ARBA" id="ARBA00023143"/>
    </source>
</evidence>
<keyword evidence="12" id="KW-0282">Flagellum</keyword>
<evidence type="ECO:0000256" key="3">
    <source>
        <dbReference type="ARBA" id="ARBA00009677"/>
    </source>
</evidence>
<keyword evidence="12" id="KW-0969">Cilium</keyword>
<proteinExistence type="inferred from homology"/>
<evidence type="ECO:0000313" key="13">
    <source>
        <dbReference type="Proteomes" id="UP000036202"/>
    </source>
</evidence>
<dbReference type="InterPro" id="IPR010930">
    <property type="entry name" value="Flg_bb/hook_C_dom"/>
</dbReference>
<reference evidence="12 13" key="1">
    <citation type="journal article" date="2015" name="PLoS ONE">
        <title>Genome Sequence of Bacillus endophyticus and Analysis of Its Companion Mechanism in the Ketogulonigenium vulgare-Bacillus Strain Consortium.</title>
        <authorList>
            <person name="Jia N."/>
            <person name="Du J."/>
            <person name="Ding M.Z."/>
            <person name="Gao F."/>
            <person name="Yuan Y.J."/>
        </authorList>
    </citation>
    <scope>NUCLEOTIDE SEQUENCE [LARGE SCALE GENOMIC DNA]</scope>
    <source>
        <strain evidence="12 13">Hbe603</strain>
    </source>
</reference>
<dbReference type="Proteomes" id="UP000036202">
    <property type="component" value="Chromosome"/>
</dbReference>
<dbReference type="GO" id="GO:0005576">
    <property type="term" value="C:extracellular region"/>
    <property type="evidence" value="ECO:0007669"/>
    <property type="project" value="UniProtKB-SubCell"/>
</dbReference>
<feature type="domain" description="Flagellar hook-associated protein FlgK helical" evidence="11">
    <location>
        <begin position="102"/>
        <end position="338"/>
    </location>
</feature>
<evidence type="ECO:0000313" key="12">
    <source>
        <dbReference type="EMBL" id="AKO94719.1"/>
    </source>
</evidence>
<dbReference type="Pfam" id="PF00460">
    <property type="entry name" value="Flg_bb_rod"/>
    <property type="match status" value="1"/>
</dbReference>
<evidence type="ECO:0000256" key="1">
    <source>
        <dbReference type="ARBA" id="ARBA00004365"/>
    </source>
</evidence>
<feature type="domain" description="Flagellar basal body rod protein N-terminal" evidence="9">
    <location>
        <begin position="8"/>
        <end position="38"/>
    </location>
</feature>
<keyword evidence="12" id="KW-0966">Cell projection</keyword>
<gene>
    <name evidence="7" type="primary">flgK</name>
    <name evidence="12" type="ORF">BEH_23055</name>
</gene>
<keyword evidence="5 7" id="KW-0964">Secreted</keyword>
<dbReference type="GO" id="GO:0044780">
    <property type="term" value="P:bacterial-type flagellum assembly"/>
    <property type="evidence" value="ECO:0007669"/>
    <property type="project" value="InterPro"/>
</dbReference>